<evidence type="ECO:0000256" key="2">
    <source>
        <dbReference type="ARBA" id="ARBA00023315"/>
    </source>
</evidence>
<dbReference type="SUPFAM" id="SSF55729">
    <property type="entry name" value="Acyl-CoA N-acyltransferases (Nat)"/>
    <property type="match status" value="1"/>
</dbReference>
<organism evidence="4 5">
    <name type="scientific">Arenimonas composti TR7-09 = DSM 18010</name>
    <dbReference type="NCBI Taxonomy" id="1121013"/>
    <lineage>
        <taxon>Bacteria</taxon>
        <taxon>Pseudomonadati</taxon>
        <taxon>Pseudomonadota</taxon>
        <taxon>Gammaproteobacteria</taxon>
        <taxon>Lysobacterales</taxon>
        <taxon>Lysobacteraceae</taxon>
        <taxon>Arenimonas</taxon>
    </lineage>
</organism>
<dbReference type="InterPro" id="IPR050832">
    <property type="entry name" value="Bact_Acetyltransf"/>
</dbReference>
<dbReference type="OrthoDB" id="7678938at2"/>
<feature type="domain" description="N-acetyltransferase" evidence="3">
    <location>
        <begin position="2"/>
        <end position="154"/>
    </location>
</feature>
<keyword evidence="1" id="KW-0808">Transferase</keyword>
<keyword evidence="5" id="KW-1185">Reference proteome</keyword>
<proteinExistence type="predicted"/>
<reference evidence="4 5" key="1">
    <citation type="submission" date="2013-09" db="EMBL/GenBank/DDBJ databases">
        <title>Genome sequencing of Arenimonas composti.</title>
        <authorList>
            <person name="Chen F."/>
            <person name="Wang G."/>
        </authorList>
    </citation>
    <scope>NUCLEOTIDE SEQUENCE [LARGE SCALE GENOMIC DNA]</scope>
    <source>
        <strain evidence="4 5">TR7-09</strain>
    </source>
</reference>
<dbReference type="RefSeq" id="WP_026816495.1">
    <property type="nucleotide sequence ID" value="NZ_AUFF01000002.1"/>
</dbReference>
<dbReference type="STRING" id="1121013.GCA_000426365_01109"/>
<dbReference type="EMBL" id="AWXU01000007">
    <property type="protein sequence ID" value="KFN51310.1"/>
    <property type="molecule type" value="Genomic_DNA"/>
</dbReference>
<accession>A0A091C3S8</accession>
<dbReference type="PANTHER" id="PTHR43877">
    <property type="entry name" value="AMINOALKYLPHOSPHONATE N-ACETYLTRANSFERASE-RELATED-RELATED"/>
    <property type="match status" value="1"/>
</dbReference>
<sequence length="159" mass="17062">MIAFLADQPRHVDTLARWHHAQWGALYTDWTLADCAAELHDHATRHTRPTTLVAIDDAGGLAGSVSLVDEDAPELAATGDAWLASLYVRPERRGEGLGAALVRALVAHAAALGIPRLWLFTPEHANFYARLGWQRLGPFALNGTPVEVMSLALAPGADG</sequence>
<dbReference type="Gene3D" id="3.40.630.30">
    <property type="match status" value="1"/>
</dbReference>
<gene>
    <name evidence="4" type="ORF">P873_03315</name>
</gene>
<evidence type="ECO:0000256" key="1">
    <source>
        <dbReference type="ARBA" id="ARBA00022679"/>
    </source>
</evidence>
<dbReference type="AlphaFoldDB" id="A0A091C3S8"/>
<keyword evidence="2" id="KW-0012">Acyltransferase</keyword>
<dbReference type="Pfam" id="PF00583">
    <property type="entry name" value="Acetyltransf_1"/>
    <property type="match status" value="1"/>
</dbReference>
<protein>
    <recommendedName>
        <fullName evidence="3">N-acetyltransferase domain-containing protein</fullName>
    </recommendedName>
</protein>
<dbReference type="InterPro" id="IPR016181">
    <property type="entry name" value="Acyl_CoA_acyltransferase"/>
</dbReference>
<evidence type="ECO:0000313" key="4">
    <source>
        <dbReference type="EMBL" id="KFN51310.1"/>
    </source>
</evidence>
<dbReference type="PROSITE" id="PS51186">
    <property type="entry name" value="GNAT"/>
    <property type="match status" value="1"/>
</dbReference>
<evidence type="ECO:0000259" key="3">
    <source>
        <dbReference type="PROSITE" id="PS51186"/>
    </source>
</evidence>
<name>A0A091C3S8_9GAMM</name>
<dbReference type="GO" id="GO:0016747">
    <property type="term" value="F:acyltransferase activity, transferring groups other than amino-acyl groups"/>
    <property type="evidence" value="ECO:0007669"/>
    <property type="project" value="InterPro"/>
</dbReference>
<dbReference type="Proteomes" id="UP000029391">
    <property type="component" value="Unassembled WGS sequence"/>
</dbReference>
<comment type="caution">
    <text evidence="4">The sequence shown here is derived from an EMBL/GenBank/DDBJ whole genome shotgun (WGS) entry which is preliminary data.</text>
</comment>
<dbReference type="eggNOG" id="COG0454">
    <property type="taxonomic scope" value="Bacteria"/>
</dbReference>
<dbReference type="InterPro" id="IPR000182">
    <property type="entry name" value="GNAT_dom"/>
</dbReference>
<dbReference type="CDD" id="cd04301">
    <property type="entry name" value="NAT_SF"/>
    <property type="match status" value="1"/>
</dbReference>
<evidence type="ECO:0000313" key="5">
    <source>
        <dbReference type="Proteomes" id="UP000029391"/>
    </source>
</evidence>